<evidence type="ECO:0000256" key="4">
    <source>
        <dbReference type="SAM" id="SignalP"/>
    </source>
</evidence>
<evidence type="ECO:0000256" key="2">
    <source>
        <dbReference type="ARBA" id="ARBA00022448"/>
    </source>
</evidence>
<dbReference type="AlphaFoldDB" id="A0A267MLJ0"/>
<evidence type="ECO:0000256" key="3">
    <source>
        <dbReference type="ARBA" id="ARBA00022729"/>
    </source>
</evidence>
<dbReference type="PANTHER" id="PTHR33376:SF7">
    <property type="entry name" value="C4-DICARBOXYLATE-BINDING PROTEIN DCTB"/>
    <property type="match status" value="1"/>
</dbReference>
<dbReference type="Gene3D" id="3.40.190.170">
    <property type="entry name" value="Bacterial extracellular solute-binding protein, family 7"/>
    <property type="match status" value="1"/>
</dbReference>
<name>A0A267MLJ0_9FIRM</name>
<dbReference type="RefSeq" id="WP_095133040.1">
    <property type="nucleotide sequence ID" value="NZ_NIBG01000006.1"/>
</dbReference>
<protein>
    <submittedName>
        <fullName evidence="5">C4-dicarboxylate ABC transporter</fullName>
    </submittedName>
</protein>
<evidence type="ECO:0000256" key="1">
    <source>
        <dbReference type="ARBA" id="ARBA00009023"/>
    </source>
</evidence>
<proteinExistence type="inferred from homology"/>
<organism evidence="5 6">
    <name type="scientific">Anaeromicrobium sediminis</name>
    <dbReference type="NCBI Taxonomy" id="1478221"/>
    <lineage>
        <taxon>Bacteria</taxon>
        <taxon>Bacillati</taxon>
        <taxon>Bacillota</taxon>
        <taxon>Clostridia</taxon>
        <taxon>Peptostreptococcales</taxon>
        <taxon>Thermotaleaceae</taxon>
        <taxon>Anaeromicrobium</taxon>
    </lineage>
</organism>
<dbReference type="InterPro" id="IPR018389">
    <property type="entry name" value="DctP_fam"/>
</dbReference>
<accession>A0A267MLJ0</accession>
<dbReference type="PROSITE" id="PS51257">
    <property type="entry name" value="PROKAR_LIPOPROTEIN"/>
    <property type="match status" value="1"/>
</dbReference>
<dbReference type="CDD" id="cd13673">
    <property type="entry name" value="PBP2_TRAP_SBP_like_2"/>
    <property type="match status" value="1"/>
</dbReference>
<comment type="similarity">
    <text evidence="1">Belongs to the bacterial solute-binding protein 7 family.</text>
</comment>
<comment type="caution">
    <text evidence="5">The sequence shown here is derived from an EMBL/GenBank/DDBJ whole genome shotgun (WGS) entry which is preliminary data.</text>
</comment>
<keyword evidence="3 4" id="KW-0732">Signal</keyword>
<dbReference type="InterPro" id="IPR038404">
    <property type="entry name" value="TRAP_DctP_sf"/>
</dbReference>
<dbReference type="Pfam" id="PF03480">
    <property type="entry name" value="DctP"/>
    <property type="match status" value="1"/>
</dbReference>
<dbReference type="OrthoDB" id="9815946at2"/>
<gene>
    <name evidence="5" type="ORF">CCE28_08710</name>
</gene>
<dbReference type="GO" id="GO:0055085">
    <property type="term" value="P:transmembrane transport"/>
    <property type="evidence" value="ECO:0007669"/>
    <property type="project" value="InterPro"/>
</dbReference>
<dbReference type="PANTHER" id="PTHR33376">
    <property type="match status" value="1"/>
</dbReference>
<evidence type="ECO:0000313" key="5">
    <source>
        <dbReference type="EMBL" id="PAB59640.1"/>
    </source>
</evidence>
<evidence type="ECO:0000313" key="6">
    <source>
        <dbReference type="Proteomes" id="UP000216024"/>
    </source>
</evidence>
<dbReference type="Proteomes" id="UP000216024">
    <property type="component" value="Unassembled WGS sequence"/>
</dbReference>
<feature type="signal peptide" evidence="4">
    <location>
        <begin position="1"/>
        <end position="23"/>
    </location>
</feature>
<sequence>MRNVKRIMSILICVVLVIGSLAACSSPASQEGKTMTWKIGHIRPEGAVADKDVRALASAIKESTNGDINIEVYPGSTLGDYQIVQERVGIGDVEMQLAPAGTNVDKALGITAVPYLATNWEEAKHVFRKDGPMMDALGKRFEKQGIKLLSTYPVYFGGIALVKEPNEAGNPNVSKGLKIRVPGMKVYELNAQAQGYLATPIPYSEAFTAMQTGIVDGAIGGGAEGYYASFRDVTKYYLPVNDHFEMWFLYMNMETWEGLSDEQKKTIEDASAKFESTRYELAEKDQKGYEAKLAEAGVNVYEFTQEELTAMAEKARAEVWPKLKDEFGAELFDAIIADIQ</sequence>
<dbReference type="NCBIfam" id="NF037995">
    <property type="entry name" value="TRAP_S1"/>
    <property type="match status" value="1"/>
</dbReference>
<dbReference type="EMBL" id="NIBG01000006">
    <property type="protein sequence ID" value="PAB59640.1"/>
    <property type="molecule type" value="Genomic_DNA"/>
</dbReference>
<feature type="chain" id="PRO_5038398911" evidence="4">
    <location>
        <begin position="24"/>
        <end position="340"/>
    </location>
</feature>
<keyword evidence="2" id="KW-0813">Transport</keyword>
<reference evidence="5 6" key="1">
    <citation type="submission" date="2017-06" db="EMBL/GenBank/DDBJ databases">
        <title>Draft genome sequence of anaerobic fermentative bacterium Anaeromicrobium sediminis DY2726D isolated from West Pacific Ocean sediments.</title>
        <authorList>
            <person name="Zeng X."/>
        </authorList>
    </citation>
    <scope>NUCLEOTIDE SEQUENCE [LARGE SCALE GENOMIC DNA]</scope>
    <source>
        <strain evidence="5 6">DY2726D</strain>
    </source>
</reference>
<keyword evidence="6" id="KW-1185">Reference proteome</keyword>